<evidence type="ECO:0000256" key="3">
    <source>
        <dbReference type="ARBA" id="ARBA00034495"/>
    </source>
</evidence>
<evidence type="ECO:0000313" key="6">
    <source>
        <dbReference type="Proteomes" id="UP000700334"/>
    </source>
</evidence>
<dbReference type="InterPro" id="IPR007659">
    <property type="entry name" value="Keratin_matx"/>
</dbReference>
<comment type="subunit">
    <text evidence="4">Interacts with hair keratins.</text>
</comment>
<comment type="similarity">
    <text evidence="3 4">Belongs to the PMG family.</text>
</comment>
<sequence length="498" mass="54310">TQPSVSTMSYNNCCSRSYSSHSIGNSCHSPATSSSALCSTEVSCRDAPCSPCSSLGSNIIQDNCQESCSKSLSYQPTRSEGSQCSPPSGCSPVTSDTVRSHQGTSCLPVTSGSSSACRPESCSQPLSCRPRSYQSFGCQPLNYVTYGRQPLNYMTCDRQPLSYLTCDRQPLSYLTYGRQPLRYLTYDRQPLSYLTYDCQPASYLTYGRQPLNYMSDCYRPINYTFSDFQPYSESVEFSRHTAPSTGKPPHTFTPPSSMHTGSMSFLGSPGICGDTSYRTYCYIPVTSSAAVCSNDVSPTLGPYLPSSYQGNLWLLDNCQESYAEVPSCESPSCELKTCHTTCGPSNLHVPCDPPTVGKVSSACETNNVGPGPSCSPRTRNKGYVSDHSPSSRYVSKACQTPSYGSDCFGKLNYLSKSFQPLSHCRVGSLGYRNYLNLGVICSSTSPSCSITYNCQPPSYSLRNCKYGSIYKSMGCQPLNYFSRSFRSLNSIPSTFPPL</sequence>
<keyword evidence="2 4" id="KW-0416">Keratin</keyword>
<dbReference type="OrthoDB" id="9834169at2759"/>
<protein>
    <recommendedName>
        <fullName evidence="4">Keratin-associated protein</fullName>
    </recommendedName>
</protein>
<keyword evidence="6" id="KW-1185">Reference proteome</keyword>
<organism evidence="5 6">
    <name type="scientific">Galemys pyrenaicus</name>
    <name type="common">Iberian desman</name>
    <name type="synonym">Pyrenean desman</name>
    <dbReference type="NCBI Taxonomy" id="202257"/>
    <lineage>
        <taxon>Eukaryota</taxon>
        <taxon>Metazoa</taxon>
        <taxon>Chordata</taxon>
        <taxon>Craniata</taxon>
        <taxon>Vertebrata</taxon>
        <taxon>Euteleostomi</taxon>
        <taxon>Mammalia</taxon>
        <taxon>Eutheria</taxon>
        <taxon>Laurasiatheria</taxon>
        <taxon>Eulipotyphla</taxon>
        <taxon>Talpidae</taxon>
        <taxon>Galemys</taxon>
    </lineage>
</organism>
<feature type="non-terminal residue" evidence="5">
    <location>
        <position position="1"/>
    </location>
</feature>
<dbReference type="GO" id="GO:0005198">
    <property type="term" value="F:structural molecule activity"/>
    <property type="evidence" value="ECO:0007669"/>
    <property type="project" value="InterPro"/>
</dbReference>
<gene>
    <name evidence="5" type="ORF">J0S82_004418</name>
</gene>
<reference evidence="5" key="1">
    <citation type="journal article" date="2021" name="Evol. Appl.">
        <title>The genome of the Pyrenean desman and the effects of bottlenecks and inbreeding on the genomic landscape of an endangered species.</title>
        <authorList>
            <person name="Escoda L."/>
            <person name="Castresana J."/>
        </authorList>
    </citation>
    <scope>NUCLEOTIDE SEQUENCE</scope>
    <source>
        <strain evidence="5">IBE-C5619</strain>
    </source>
</reference>
<dbReference type="EMBL" id="JAGFMF010011629">
    <property type="protein sequence ID" value="KAG8518488.1"/>
    <property type="molecule type" value="Genomic_DNA"/>
</dbReference>
<comment type="caution">
    <text evidence="5">The sequence shown here is derived from an EMBL/GenBank/DDBJ whole genome shotgun (WGS) entry which is preliminary data.</text>
</comment>
<dbReference type="GO" id="GO:0045095">
    <property type="term" value="C:keratin filament"/>
    <property type="evidence" value="ECO:0007669"/>
    <property type="project" value="UniProtKB-UniRule"/>
</dbReference>
<dbReference type="PANTHER" id="PTHR23260:SF2">
    <property type="entry name" value="KERATIN-ASSOCIATED PROTEIN 24-1"/>
    <property type="match status" value="1"/>
</dbReference>
<dbReference type="InterPro" id="IPR007951">
    <property type="entry name" value="KRTAP_PMG"/>
</dbReference>
<dbReference type="GO" id="GO:0005829">
    <property type="term" value="C:cytosol"/>
    <property type="evidence" value="ECO:0007669"/>
    <property type="project" value="UniProtKB-ARBA"/>
</dbReference>
<proteinExistence type="inferred from homology"/>
<dbReference type="AlphaFoldDB" id="A0A8J6ACZ5"/>
<evidence type="ECO:0000256" key="2">
    <source>
        <dbReference type="ARBA" id="ARBA00022744"/>
    </source>
</evidence>
<feature type="non-terminal residue" evidence="5">
    <location>
        <position position="498"/>
    </location>
</feature>
<accession>A0A8J6ACZ5</accession>
<keyword evidence="1" id="KW-0677">Repeat</keyword>
<evidence type="ECO:0000313" key="5">
    <source>
        <dbReference type="EMBL" id="KAG8518488.1"/>
    </source>
</evidence>
<dbReference type="Proteomes" id="UP000700334">
    <property type="component" value="Unassembled WGS sequence"/>
</dbReference>
<comment type="function">
    <text evidence="4">In the hair cortex, hair keratin intermediate filaments are embedded in an interfilamentous matrix, consisting of hair keratin-associated proteins (KRTAP), which are essential for the formation of a rigid and resistant hair shaft through their extensive disulfide bond cross-linking with abundant cysteine residues of hair keratins. The matrix proteins include the high-sulfur and high-glycine-tyrosine keratins.</text>
</comment>
<dbReference type="Pfam" id="PF05287">
    <property type="entry name" value="PMG"/>
    <property type="match status" value="2"/>
</dbReference>
<evidence type="ECO:0000256" key="4">
    <source>
        <dbReference type="RuleBase" id="RU369044"/>
    </source>
</evidence>
<dbReference type="PANTHER" id="PTHR23260">
    <property type="entry name" value="KERATIN ASSOCIATED PROTEIN 3-3-RELATED"/>
    <property type="match status" value="1"/>
</dbReference>
<evidence type="ECO:0000256" key="1">
    <source>
        <dbReference type="ARBA" id="ARBA00022737"/>
    </source>
</evidence>
<name>A0A8J6ACZ5_GALPY</name>